<evidence type="ECO:0000259" key="1">
    <source>
        <dbReference type="PROSITE" id="PS50191"/>
    </source>
</evidence>
<dbReference type="OrthoDB" id="6432525at2759"/>
<proteinExistence type="predicted"/>
<accession>A0A9J6BQY1</accession>
<dbReference type="PROSITE" id="PS50191">
    <property type="entry name" value="CRAL_TRIO"/>
    <property type="match status" value="1"/>
</dbReference>
<protein>
    <recommendedName>
        <fullName evidence="1">CRAL-TRIO domain-containing protein</fullName>
    </recommendedName>
</protein>
<dbReference type="PANTHER" id="PTHR10174:SF208">
    <property type="entry name" value="CRAL-TRIO DOMAIN-CONTAINING PROTEIN DDB_G0278031"/>
    <property type="match status" value="1"/>
</dbReference>
<name>A0A9J6BQY1_POLVA</name>
<gene>
    <name evidence="2" type="ORF">PVAND_002228</name>
</gene>
<dbReference type="SUPFAM" id="SSF46938">
    <property type="entry name" value="CRAL/TRIO N-terminal domain"/>
    <property type="match status" value="1"/>
</dbReference>
<dbReference type="PANTHER" id="PTHR10174">
    <property type="entry name" value="ALPHA-TOCOPHEROL TRANSFER PROTEIN-RELATED"/>
    <property type="match status" value="1"/>
</dbReference>
<feature type="domain" description="CRAL-TRIO" evidence="1">
    <location>
        <begin position="90"/>
        <end position="251"/>
    </location>
</feature>
<dbReference type="CDD" id="cd00170">
    <property type="entry name" value="SEC14"/>
    <property type="match status" value="1"/>
</dbReference>
<dbReference type="InterPro" id="IPR001251">
    <property type="entry name" value="CRAL-TRIO_dom"/>
</dbReference>
<dbReference type="Proteomes" id="UP001107558">
    <property type="component" value="Chromosome 3"/>
</dbReference>
<dbReference type="EMBL" id="JADBJN010000003">
    <property type="protein sequence ID" value="KAG5672069.1"/>
    <property type="molecule type" value="Genomic_DNA"/>
</dbReference>
<dbReference type="SMART" id="SM00516">
    <property type="entry name" value="SEC14"/>
    <property type="match status" value="1"/>
</dbReference>
<evidence type="ECO:0000313" key="2">
    <source>
        <dbReference type="EMBL" id="KAG5672069.1"/>
    </source>
</evidence>
<dbReference type="InterPro" id="IPR036273">
    <property type="entry name" value="CRAL/TRIO_N_dom_sf"/>
</dbReference>
<reference evidence="2" key="1">
    <citation type="submission" date="2021-03" db="EMBL/GenBank/DDBJ databases">
        <title>Chromosome level genome of the anhydrobiotic midge Polypedilum vanderplanki.</title>
        <authorList>
            <person name="Yoshida Y."/>
            <person name="Kikawada T."/>
            <person name="Gusev O."/>
        </authorList>
    </citation>
    <scope>NUCLEOTIDE SEQUENCE</scope>
    <source>
        <strain evidence="2">NIAS01</strain>
        <tissue evidence="2">Whole body or cell culture</tissue>
    </source>
</reference>
<dbReference type="Gene3D" id="3.40.525.10">
    <property type="entry name" value="CRAL-TRIO lipid binding domain"/>
    <property type="match status" value="1"/>
</dbReference>
<dbReference type="GO" id="GO:1902936">
    <property type="term" value="F:phosphatidylinositol bisphosphate binding"/>
    <property type="evidence" value="ECO:0007669"/>
    <property type="project" value="TreeGrafter"/>
</dbReference>
<keyword evidence="3" id="KW-1185">Reference proteome</keyword>
<comment type="caution">
    <text evidence="2">The sequence shown here is derived from an EMBL/GenBank/DDBJ whole genome shotgun (WGS) entry which is preliminary data.</text>
</comment>
<dbReference type="InterPro" id="IPR036865">
    <property type="entry name" value="CRAL-TRIO_dom_sf"/>
</dbReference>
<dbReference type="AlphaFoldDB" id="A0A9J6BQY1"/>
<dbReference type="Pfam" id="PF00650">
    <property type="entry name" value="CRAL_TRIO"/>
    <property type="match status" value="1"/>
</dbReference>
<dbReference type="GO" id="GO:0016020">
    <property type="term" value="C:membrane"/>
    <property type="evidence" value="ECO:0007669"/>
    <property type="project" value="TreeGrafter"/>
</dbReference>
<organism evidence="2 3">
    <name type="scientific">Polypedilum vanderplanki</name>
    <name type="common">Sleeping chironomid midge</name>
    <dbReference type="NCBI Taxonomy" id="319348"/>
    <lineage>
        <taxon>Eukaryota</taxon>
        <taxon>Metazoa</taxon>
        <taxon>Ecdysozoa</taxon>
        <taxon>Arthropoda</taxon>
        <taxon>Hexapoda</taxon>
        <taxon>Insecta</taxon>
        <taxon>Pterygota</taxon>
        <taxon>Neoptera</taxon>
        <taxon>Endopterygota</taxon>
        <taxon>Diptera</taxon>
        <taxon>Nematocera</taxon>
        <taxon>Chironomoidea</taxon>
        <taxon>Chironomidae</taxon>
        <taxon>Chironominae</taxon>
        <taxon>Polypedilum</taxon>
        <taxon>Polypedilum</taxon>
    </lineage>
</organism>
<sequence length="289" mass="34492">MNNLSQFYLEKLKFEIGENENKRKQSLDHFREWLTKHPFIKSKEIDDLGLLMYLRPKKYKMDESFESYEVLTKYFVSQLKIYEISDDKMEQIFIQMKSSFYVLKNRDAEGRRVIVVRIKKIEEQNISFIEFFKIFALFIDGLHFEEETQISGVVCIVDFSEMSFDYFLKTPVEDLIYSINLVKHYPVRIKLAIIIGLPSFANKILKIISQYLSEKIKSRLIVIDKAIELNIFIDTTELLNDNYEYNEDNFLDFKENIKRALKNGRNIEINLNDIKVFEKVGSFRKLEID</sequence>
<dbReference type="Gene3D" id="1.10.8.20">
    <property type="entry name" value="N-terminal domain of phosphatidylinositol transfer protein sec14p"/>
    <property type="match status" value="1"/>
</dbReference>
<dbReference type="SUPFAM" id="SSF52087">
    <property type="entry name" value="CRAL/TRIO domain"/>
    <property type="match status" value="1"/>
</dbReference>
<evidence type="ECO:0000313" key="3">
    <source>
        <dbReference type="Proteomes" id="UP001107558"/>
    </source>
</evidence>